<feature type="domain" description="Helix-turn-helix" evidence="1">
    <location>
        <begin position="16"/>
        <end position="63"/>
    </location>
</feature>
<evidence type="ECO:0000313" key="2">
    <source>
        <dbReference type="EMBL" id="OYD57895.1"/>
    </source>
</evidence>
<dbReference type="InterPro" id="IPR041657">
    <property type="entry name" value="HTH_17"/>
</dbReference>
<name>A0A235FAW0_9BACL</name>
<dbReference type="GO" id="GO:0003677">
    <property type="term" value="F:DNA binding"/>
    <property type="evidence" value="ECO:0007669"/>
    <property type="project" value="UniProtKB-KW"/>
</dbReference>
<evidence type="ECO:0000259" key="1">
    <source>
        <dbReference type="Pfam" id="PF12728"/>
    </source>
</evidence>
<dbReference type="Proteomes" id="UP000215059">
    <property type="component" value="Unassembled WGS sequence"/>
</dbReference>
<dbReference type="AlphaFoldDB" id="A0A235FAW0"/>
<organism evidence="2 3">
    <name type="scientific">Fictibacillus aquaticus</name>
    <dbReference type="NCBI Taxonomy" id="2021314"/>
    <lineage>
        <taxon>Bacteria</taxon>
        <taxon>Bacillati</taxon>
        <taxon>Bacillota</taxon>
        <taxon>Bacilli</taxon>
        <taxon>Bacillales</taxon>
        <taxon>Fictibacillaceae</taxon>
        <taxon>Fictibacillus</taxon>
    </lineage>
</organism>
<sequence length="78" mass="9248">MKKNKFPQVEDYPLILDSRHVAEILKISRRVAYEVMEYKDFPLVRVGRQKRVSREAFFNWLNRSDLSPISAGDRYAAM</sequence>
<gene>
    <name evidence="2" type="ORF">CGZ90_08315</name>
</gene>
<keyword evidence="2" id="KW-0238">DNA-binding</keyword>
<proteinExistence type="predicted"/>
<dbReference type="EMBL" id="NOII01000002">
    <property type="protein sequence ID" value="OYD57895.1"/>
    <property type="molecule type" value="Genomic_DNA"/>
</dbReference>
<evidence type="ECO:0000313" key="3">
    <source>
        <dbReference type="Proteomes" id="UP000215059"/>
    </source>
</evidence>
<comment type="caution">
    <text evidence="2">The sequence shown here is derived from an EMBL/GenBank/DDBJ whole genome shotgun (WGS) entry which is preliminary data.</text>
</comment>
<keyword evidence="3" id="KW-1185">Reference proteome</keyword>
<reference evidence="2 3" key="1">
    <citation type="submission" date="2017-07" db="EMBL/GenBank/DDBJ databases">
        <title>Fictibacillus sp. nov. GDSW-R2A3 Genome sequencing and assembly.</title>
        <authorList>
            <person name="Mayilraj S."/>
        </authorList>
    </citation>
    <scope>NUCLEOTIDE SEQUENCE [LARGE SCALE GENOMIC DNA]</scope>
    <source>
        <strain evidence="2 3">GDSW-R2A3</strain>
    </source>
</reference>
<dbReference type="Pfam" id="PF12728">
    <property type="entry name" value="HTH_17"/>
    <property type="match status" value="1"/>
</dbReference>
<dbReference type="OrthoDB" id="122388at2"/>
<protein>
    <submittedName>
        <fullName evidence="2">DNA-binding protein</fullName>
    </submittedName>
</protein>
<accession>A0A235FAW0</accession>